<evidence type="ECO:0000256" key="1">
    <source>
        <dbReference type="SAM" id="MobiDB-lite"/>
    </source>
</evidence>
<protein>
    <recommendedName>
        <fullName evidence="4">DUF2336 domain-containing protein</fullName>
    </recommendedName>
</protein>
<organism evidence="2 3">
    <name type="scientific">Shinella sumterensis</name>
    <dbReference type="NCBI Taxonomy" id="1967501"/>
    <lineage>
        <taxon>Bacteria</taxon>
        <taxon>Pseudomonadati</taxon>
        <taxon>Pseudomonadota</taxon>
        <taxon>Alphaproteobacteria</taxon>
        <taxon>Hyphomicrobiales</taxon>
        <taxon>Rhizobiaceae</taxon>
        <taxon>Shinella</taxon>
    </lineage>
</organism>
<dbReference type="EMBL" id="CP132302">
    <property type="protein sequence ID" value="WLR96054.1"/>
    <property type="molecule type" value="Genomic_DNA"/>
</dbReference>
<name>A0AA50CKA8_9HYPH</name>
<feature type="region of interest" description="Disordered" evidence="1">
    <location>
        <begin position="294"/>
        <end position="333"/>
    </location>
</feature>
<dbReference type="RefSeq" id="WP_306036533.1">
    <property type="nucleotide sequence ID" value="NZ_CP132302.1"/>
</dbReference>
<dbReference type="AlphaFoldDB" id="A0AA50CKA8"/>
<evidence type="ECO:0008006" key="4">
    <source>
        <dbReference type="Google" id="ProtNLM"/>
    </source>
</evidence>
<dbReference type="Proteomes" id="UP001234585">
    <property type="component" value="Chromosome"/>
</dbReference>
<keyword evidence="3" id="KW-1185">Reference proteome</keyword>
<gene>
    <name evidence="2" type="ORF">Q9313_09880</name>
</gene>
<reference evidence="2 3" key="1">
    <citation type="submission" date="2023-08" db="EMBL/GenBank/DDBJ databases">
        <title>Pathogen: clinical or host-associated sample.</title>
        <authorList>
            <person name="Hergert J."/>
            <person name="Casey R."/>
            <person name="Wagner J."/>
            <person name="Young E.L."/>
            <person name="Oakeson K.F."/>
        </authorList>
    </citation>
    <scope>NUCLEOTIDE SEQUENCE [LARGE SCALE GENOMIC DNA]</scope>
    <source>
        <strain evidence="2 3">1760953</strain>
    </source>
</reference>
<evidence type="ECO:0000313" key="2">
    <source>
        <dbReference type="EMBL" id="WLR96054.1"/>
    </source>
</evidence>
<proteinExistence type="predicted"/>
<accession>A0AA50CKA8</accession>
<evidence type="ECO:0000313" key="3">
    <source>
        <dbReference type="Proteomes" id="UP001234585"/>
    </source>
</evidence>
<sequence length="333" mass="36524">MADRFRELERPQAGRPKDIVLMATVSSFESLRFPSKSDLRQFGELFEPLYMASSEEARRQAVAALSRCPQIPEETALFIARQPIAIAAIFLMGAKTLTDATLKQILRIAGPEHARAVGRRDDLSPAIIEALVGTHQDHASRRTGEDRDAALREAARLDREERMRDELRALVRAATPAVETPIRLFPATEMHQSLFVRFARTGDIGMIAVTLADALSSSQWLSERILLDVSGRQLAETLLALRVPDADSLYVLSTIYPHLADGGAETLLAALDAAEAVRRIESWQRADSYANGDSLPAAANADDRAGSMADDMQAKGLDNHGKSSQTRRQRAAV</sequence>